<dbReference type="InterPro" id="IPR020084">
    <property type="entry name" value="NUDIX_hydrolase_CS"/>
</dbReference>
<dbReference type="PROSITE" id="PS51462">
    <property type="entry name" value="NUDIX"/>
    <property type="match status" value="1"/>
</dbReference>
<comment type="cofactor">
    <cofactor evidence="1">
        <name>Mg(2+)</name>
        <dbReference type="ChEBI" id="CHEBI:18420"/>
    </cofactor>
</comment>
<dbReference type="Proteomes" id="UP000585721">
    <property type="component" value="Unassembled WGS sequence"/>
</dbReference>
<dbReference type="SUPFAM" id="SSF55811">
    <property type="entry name" value="Nudix"/>
    <property type="match status" value="1"/>
</dbReference>
<name>A0A841GE12_9GAMM</name>
<dbReference type="RefSeq" id="WP_188026881.1">
    <property type="nucleotide sequence ID" value="NZ_JACHGR010000006.1"/>
</dbReference>
<dbReference type="PROSITE" id="PS00893">
    <property type="entry name" value="NUDIX_BOX"/>
    <property type="match status" value="1"/>
</dbReference>
<dbReference type="Gene3D" id="3.90.79.10">
    <property type="entry name" value="Nucleoside Triphosphate Pyrophosphohydrolase"/>
    <property type="match status" value="1"/>
</dbReference>
<dbReference type="InterPro" id="IPR000086">
    <property type="entry name" value="NUDIX_hydrolase_dom"/>
</dbReference>
<proteinExistence type="predicted"/>
<dbReference type="PANTHER" id="PTHR43046">
    <property type="entry name" value="GDP-MANNOSE MANNOSYL HYDROLASE"/>
    <property type="match status" value="1"/>
</dbReference>
<keyword evidence="2" id="KW-0378">Hydrolase</keyword>
<evidence type="ECO:0000313" key="4">
    <source>
        <dbReference type="EMBL" id="MBB6056159.1"/>
    </source>
</evidence>
<accession>A0A841GE12</accession>
<dbReference type="CDD" id="cd04690">
    <property type="entry name" value="NUDIX_Hydrolase"/>
    <property type="match status" value="1"/>
</dbReference>
<feature type="domain" description="Nudix hydrolase" evidence="3">
    <location>
        <begin position="1"/>
        <end position="128"/>
    </location>
</feature>
<dbReference type="PANTHER" id="PTHR43046:SF2">
    <property type="entry name" value="8-OXO-DGTP DIPHOSPHATASE-RELATED"/>
    <property type="match status" value="1"/>
</dbReference>
<dbReference type="GO" id="GO:0016787">
    <property type="term" value="F:hydrolase activity"/>
    <property type="evidence" value="ECO:0007669"/>
    <property type="project" value="UniProtKB-KW"/>
</dbReference>
<dbReference type="InterPro" id="IPR015797">
    <property type="entry name" value="NUDIX_hydrolase-like_dom_sf"/>
</dbReference>
<gene>
    <name evidence="4" type="ORF">HNR75_002089</name>
</gene>
<dbReference type="AlphaFoldDB" id="A0A841GE12"/>
<evidence type="ECO:0000256" key="2">
    <source>
        <dbReference type="ARBA" id="ARBA00022801"/>
    </source>
</evidence>
<organism evidence="4 5">
    <name type="scientific">Tolumonas osonensis</name>
    <dbReference type="NCBI Taxonomy" id="675874"/>
    <lineage>
        <taxon>Bacteria</taxon>
        <taxon>Pseudomonadati</taxon>
        <taxon>Pseudomonadota</taxon>
        <taxon>Gammaproteobacteria</taxon>
        <taxon>Aeromonadales</taxon>
        <taxon>Aeromonadaceae</taxon>
        <taxon>Tolumonas</taxon>
    </lineage>
</organism>
<keyword evidence="5" id="KW-1185">Reference proteome</keyword>
<comment type="caution">
    <text evidence="4">The sequence shown here is derived from an EMBL/GenBank/DDBJ whole genome shotgun (WGS) entry which is preliminary data.</text>
</comment>
<protein>
    <submittedName>
        <fullName evidence="4">8-oxo-dGTP pyrophosphatase MutT (NUDIX family)</fullName>
    </submittedName>
</protein>
<evidence type="ECO:0000259" key="3">
    <source>
        <dbReference type="PROSITE" id="PS51462"/>
    </source>
</evidence>
<dbReference type="Pfam" id="PF00293">
    <property type="entry name" value="NUDIX"/>
    <property type="match status" value="1"/>
</dbReference>
<sequence length="133" mass="15036">MTTYIDKLALFTISDKKLLVVRSRGKSLFYLPGGKREFNETDHEALIREISEELTIDLVPSTITYATTLEAQADGKPEGTLVKLTCYFADYDGEPMPAAEIEELRYIDSHDIEICSKAALLCVDWLKEHGYIN</sequence>
<dbReference type="EMBL" id="JACHGR010000006">
    <property type="protein sequence ID" value="MBB6056159.1"/>
    <property type="molecule type" value="Genomic_DNA"/>
</dbReference>
<evidence type="ECO:0000313" key="5">
    <source>
        <dbReference type="Proteomes" id="UP000585721"/>
    </source>
</evidence>
<reference evidence="4 5" key="1">
    <citation type="submission" date="2020-08" db="EMBL/GenBank/DDBJ databases">
        <title>Genomic Encyclopedia of Type Strains, Phase IV (KMG-IV): sequencing the most valuable type-strain genomes for metagenomic binning, comparative biology and taxonomic classification.</title>
        <authorList>
            <person name="Goeker M."/>
        </authorList>
    </citation>
    <scope>NUCLEOTIDE SEQUENCE [LARGE SCALE GENOMIC DNA]</scope>
    <source>
        <strain evidence="4 5">DSM 22975</strain>
    </source>
</reference>
<evidence type="ECO:0000256" key="1">
    <source>
        <dbReference type="ARBA" id="ARBA00001946"/>
    </source>
</evidence>